<name>A0A318HLV1_9MYCO</name>
<reference evidence="1 2" key="2">
    <citation type="submission" date="2018-06" db="EMBL/GenBank/DDBJ databases">
        <title>Sequencing of bacterial isolates from soil warming experiment in Harvard Forest, Massachusetts, USA.</title>
        <authorList>
            <person name="Deangelis K.PhD."/>
        </authorList>
    </citation>
    <scope>NUCLEOTIDE SEQUENCE [LARGE SCALE GENOMIC DNA]</scope>
    <source>
        <strain evidence="1 2">GAS496</strain>
    </source>
</reference>
<evidence type="ECO:0000313" key="2">
    <source>
        <dbReference type="Proteomes" id="UP000247781"/>
    </source>
</evidence>
<dbReference type="AlphaFoldDB" id="A0A318HLV1"/>
<protein>
    <recommendedName>
        <fullName evidence="3">DUF3558 domain-containing protein</fullName>
    </recommendedName>
</protein>
<accession>A0A318HLV1</accession>
<gene>
    <name evidence="1" type="ORF">C8E89_102195</name>
</gene>
<sequence>MFLFPVRAAAADRYTPRQGRTDVRGLMAAKLRVLSALCALVAAVIVVWQANPAGPVAAGGVELRSTAAPMSDVSTTIKWPVVETVNPRPFNPCEDIPLDVVKRIGLAVTPPIPEDGLRCHYDAGNYQIAVEAFVWRTYEQTLPPDAVELDINGHRAAQYWVMKPTDWNDRWWVTCMIAFKTSYGVIQQSLFYSPIESADNPDCLQTNLQRARELSPSYIY</sequence>
<evidence type="ECO:0000313" key="1">
    <source>
        <dbReference type="EMBL" id="PXX12070.1"/>
    </source>
</evidence>
<reference evidence="2" key="1">
    <citation type="submission" date="2018-05" db="EMBL/GenBank/DDBJ databases">
        <authorList>
            <person name="Deangelis K."/>
            <person name="Huntemann M."/>
            <person name="Clum A."/>
            <person name="Pillay M."/>
            <person name="Palaniappan K."/>
            <person name="Varghese N."/>
            <person name="Mikhailova N."/>
            <person name="Stamatis D."/>
            <person name="Reddy T."/>
            <person name="Daum C."/>
            <person name="Shapiro N."/>
            <person name="Ivanova N."/>
            <person name="Kyrpides N."/>
            <person name="Woyke T."/>
        </authorList>
    </citation>
    <scope>NUCLEOTIDE SEQUENCE [LARGE SCALE GENOMIC DNA]</scope>
    <source>
        <strain evidence="2">GAS496</strain>
    </source>
</reference>
<dbReference type="Proteomes" id="UP000247781">
    <property type="component" value="Unassembled WGS sequence"/>
</dbReference>
<proteinExistence type="predicted"/>
<organism evidence="1 2">
    <name type="scientific">Mycolicibacterium moriokaense</name>
    <dbReference type="NCBI Taxonomy" id="39691"/>
    <lineage>
        <taxon>Bacteria</taxon>
        <taxon>Bacillati</taxon>
        <taxon>Actinomycetota</taxon>
        <taxon>Actinomycetes</taxon>
        <taxon>Mycobacteriales</taxon>
        <taxon>Mycobacteriaceae</taxon>
        <taxon>Mycolicibacterium</taxon>
    </lineage>
</organism>
<dbReference type="EMBL" id="QJJU01000002">
    <property type="protein sequence ID" value="PXX12070.1"/>
    <property type="molecule type" value="Genomic_DNA"/>
</dbReference>
<keyword evidence="2" id="KW-1185">Reference proteome</keyword>
<comment type="caution">
    <text evidence="1">The sequence shown here is derived from an EMBL/GenBank/DDBJ whole genome shotgun (WGS) entry which is preliminary data.</text>
</comment>
<evidence type="ECO:0008006" key="3">
    <source>
        <dbReference type="Google" id="ProtNLM"/>
    </source>
</evidence>